<feature type="chain" id="PRO_5022779924" description="Cystatin domain-containing protein" evidence="3">
    <location>
        <begin position="19"/>
        <end position="123"/>
    </location>
</feature>
<evidence type="ECO:0000256" key="1">
    <source>
        <dbReference type="ARBA" id="ARBA00022690"/>
    </source>
</evidence>
<feature type="domain" description="Cystatin" evidence="4">
    <location>
        <begin position="34"/>
        <end position="123"/>
    </location>
</feature>
<dbReference type="AlphaFoldDB" id="A0A5B7BHE6"/>
<dbReference type="EMBL" id="GHES01036114">
    <property type="protein sequence ID" value="MPA66673.1"/>
    <property type="molecule type" value="Transcribed_RNA"/>
</dbReference>
<evidence type="ECO:0000313" key="5">
    <source>
        <dbReference type="EMBL" id="MPA66673.1"/>
    </source>
</evidence>
<dbReference type="PANTHER" id="PTHR47364">
    <property type="entry name" value="CYSTEINE PROTEINASE INHIBITOR 5"/>
    <property type="match status" value="1"/>
</dbReference>
<dbReference type="SUPFAM" id="SSF54403">
    <property type="entry name" value="Cystatin/monellin"/>
    <property type="match status" value="1"/>
</dbReference>
<feature type="signal peptide" evidence="3">
    <location>
        <begin position="1"/>
        <end position="18"/>
    </location>
</feature>
<dbReference type="Pfam" id="PF16845">
    <property type="entry name" value="SQAPI"/>
    <property type="match status" value="1"/>
</dbReference>
<evidence type="ECO:0000256" key="3">
    <source>
        <dbReference type="SAM" id="SignalP"/>
    </source>
</evidence>
<dbReference type="PANTHER" id="PTHR47364:SF2">
    <property type="entry name" value="CYSTEINE PROTEINASE INHIBITOR 5"/>
    <property type="match status" value="1"/>
</dbReference>
<dbReference type="GO" id="GO:0004869">
    <property type="term" value="F:cysteine-type endopeptidase inhibitor activity"/>
    <property type="evidence" value="ECO:0007669"/>
    <property type="project" value="UniProtKB-KW"/>
</dbReference>
<dbReference type="Gene3D" id="3.10.450.10">
    <property type="match status" value="1"/>
</dbReference>
<evidence type="ECO:0000256" key="2">
    <source>
        <dbReference type="ARBA" id="ARBA00022704"/>
    </source>
</evidence>
<sequence length="123" mass="13642">MTLKSKSLLLLTIPLLVAFVLFDASAAVGGRKGTLLGGWSPIADPKKPQVREIGEFAVTEHNKQAKTELKFESVVRGETQVVAGTNYRLVIGARDGAVLNNYEALVWDKPWERFRNLTSFKRV</sequence>
<protein>
    <recommendedName>
        <fullName evidence="4">Cystatin domain-containing protein</fullName>
    </recommendedName>
</protein>
<name>A0A5B7BHE6_DAVIN</name>
<dbReference type="InterPro" id="IPR000010">
    <property type="entry name" value="Cystatin_dom"/>
</dbReference>
<organism evidence="5">
    <name type="scientific">Davidia involucrata</name>
    <name type="common">Dove tree</name>
    <dbReference type="NCBI Taxonomy" id="16924"/>
    <lineage>
        <taxon>Eukaryota</taxon>
        <taxon>Viridiplantae</taxon>
        <taxon>Streptophyta</taxon>
        <taxon>Embryophyta</taxon>
        <taxon>Tracheophyta</taxon>
        <taxon>Spermatophyta</taxon>
        <taxon>Magnoliopsida</taxon>
        <taxon>eudicotyledons</taxon>
        <taxon>Gunneridae</taxon>
        <taxon>Pentapetalae</taxon>
        <taxon>asterids</taxon>
        <taxon>Cornales</taxon>
        <taxon>Nyssaceae</taxon>
        <taxon>Davidia</taxon>
    </lineage>
</organism>
<dbReference type="CDD" id="cd00042">
    <property type="entry name" value="CY"/>
    <property type="match status" value="1"/>
</dbReference>
<gene>
    <name evidence="5" type="ORF">Din_036114</name>
</gene>
<dbReference type="SMART" id="SM00043">
    <property type="entry name" value="CY"/>
    <property type="match status" value="1"/>
</dbReference>
<keyword evidence="2" id="KW-0789">Thiol protease inhibitor</keyword>
<dbReference type="InterPro" id="IPR046350">
    <property type="entry name" value="Cystatin_sf"/>
</dbReference>
<proteinExistence type="predicted"/>
<keyword evidence="1" id="KW-0646">Protease inhibitor</keyword>
<evidence type="ECO:0000259" key="4">
    <source>
        <dbReference type="SMART" id="SM00043"/>
    </source>
</evidence>
<reference evidence="5" key="1">
    <citation type="submission" date="2019-08" db="EMBL/GenBank/DDBJ databases">
        <title>Reference gene set and small RNA set construction with multiple tissues from Davidia involucrata Baill.</title>
        <authorList>
            <person name="Yang H."/>
            <person name="Zhou C."/>
            <person name="Li G."/>
            <person name="Wang J."/>
            <person name="Gao P."/>
            <person name="Wang M."/>
            <person name="Wang R."/>
            <person name="Zhao Y."/>
        </authorList>
    </citation>
    <scope>NUCLEOTIDE SEQUENCE</scope>
    <source>
        <tissue evidence="5">Mixed with DoveR01_LX</tissue>
    </source>
</reference>
<accession>A0A5B7BHE6</accession>
<keyword evidence="3" id="KW-0732">Signal</keyword>